<evidence type="ECO:0000256" key="3">
    <source>
        <dbReference type="ARBA" id="ARBA00022475"/>
    </source>
</evidence>
<protein>
    <submittedName>
        <fullName evidence="10">Type VII secretion integral membrane protein EccD</fullName>
    </submittedName>
</protein>
<accession>A0A438B4B4</accession>
<feature type="transmembrane region" description="Helical" evidence="8">
    <location>
        <begin position="347"/>
        <end position="368"/>
    </location>
</feature>
<dbReference type="RefSeq" id="WP_127950625.1">
    <property type="nucleotide sequence ID" value="NZ_RKLO01000001.1"/>
</dbReference>
<comment type="similarity">
    <text evidence="2">Belongs to the EccD/Snm4 family.</text>
</comment>
<dbReference type="OrthoDB" id="4156660at2"/>
<feature type="transmembrane region" description="Helical" evidence="8">
    <location>
        <begin position="141"/>
        <end position="162"/>
    </location>
</feature>
<feature type="transmembrane region" description="Helical" evidence="8">
    <location>
        <begin position="374"/>
        <end position="392"/>
    </location>
</feature>
<dbReference type="Pfam" id="PF19053">
    <property type="entry name" value="EccD"/>
    <property type="match status" value="1"/>
</dbReference>
<gene>
    <name evidence="10" type="primary">eccD</name>
    <name evidence="10" type="ORF">EGT50_00235</name>
</gene>
<dbReference type="Pfam" id="PF08817">
    <property type="entry name" value="YukD"/>
    <property type="match status" value="1"/>
</dbReference>
<dbReference type="InterPro" id="IPR006707">
    <property type="entry name" value="T7SS_EccD"/>
</dbReference>
<comment type="caution">
    <text evidence="10">The sequence shown here is derived from an EMBL/GenBank/DDBJ whole genome shotgun (WGS) entry which is preliminary data.</text>
</comment>
<name>A0A438B4B4_9NOCA</name>
<dbReference type="AlphaFoldDB" id="A0A438B4B4"/>
<dbReference type="Gene3D" id="3.10.20.90">
    <property type="entry name" value="Phosphatidylinositol 3-kinase Catalytic Subunit, Chain A, domain 1"/>
    <property type="match status" value="1"/>
</dbReference>
<organism evidence="10 11">
    <name type="scientific">Rhodococcus xishaensis</name>
    <dbReference type="NCBI Taxonomy" id="2487364"/>
    <lineage>
        <taxon>Bacteria</taxon>
        <taxon>Bacillati</taxon>
        <taxon>Actinomycetota</taxon>
        <taxon>Actinomycetes</taxon>
        <taxon>Mycobacteriales</taxon>
        <taxon>Nocardiaceae</taxon>
        <taxon>Rhodococcus</taxon>
    </lineage>
</organism>
<evidence type="ECO:0000313" key="10">
    <source>
        <dbReference type="EMBL" id="RVW05779.1"/>
    </source>
</evidence>
<feature type="transmembrane region" description="Helical" evidence="8">
    <location>
        <begin position="199"/>
        <end position="220"/>
    </location>
</feature>
<evidence type="ECO:0000256" key="1">
    <source>
        <dbReference type="ARBA" id="ARBA00004651"/>
    </source>
</evidence>
<reference evidence="10 11" key="1">
    <citation type="submission" date="2018-11" db="EMBL/GenBank/DDBJ databases">
        <title>Rhodococcus spongicola sp. nov. and Rhodococcus xishaensis sp. nov. from marine sponges.</title>
        <authorList>
            <person name="Li L."/>
            <person name="Lin H.W."/>
        </authorList>
    </citation>
    <scope>NUCLEOTIDE SEQUENCE [LARGE SCALE GENOMIC DNA]</scope>
    <source>
        <strain evidence="10 11">LHW51113</strain>
    </source>
</reference>
<evidence type="ECO:0000256" key="6">
    <source>
        <dbReference type="ARBA" id="ARBA00023136"/>
    </source>
</evidence>
<feature type="transmembrane region" description="Helical" evidence="8">
    <location>
        <begin position="168"/>
        <end position="187"/>
    </location>
</feature>
<feature type="transmembrane region" description="Helical" evidence="8">
    <location>
        <begin position="251"/>
        <end position="271"/>
    </location>
</feature>
<keyword evidence="4 8" id="KW-0812">Transmembrane</keyword>
<feature type="transmembrane region" description="Helical" evidence="8">
    <location>
        <begin position="469"/>
        <end position="488"/>
    </location>
</feature>
<dbReference type="Proteomes" id="UP000283479">
    <property type="component" value="Unassembled WGS sequence"/>
</dbReference>
<feature type="transmembrane region" description="Helical" evidence="8">
    <location>
        <begin position="404"/>
        <end position="424"/>
    </location>
</feature>
<dbReference type="InterPro" id="IPR024962">
    <property type="entry name" value="YukD-like"/>
</dbReference>
<sequence>MIVTVLEADYTAGDSARRRGPADMVRLTILAPHTQIDLALPSTVPVELLVPSIADLVQKHSSANDFDASEERTEPARWTLSRLGTPPLAPALSLQEHGVLDGELLVFDSAEASAPPPLFDDIMYNVAIADKGHTRPWTPQMARLTGSALAIAAAAAGSFALLQVDGSVASLVGAGCALLTLVLFLVAGAVGSRVYGDTAAAVTLGAAALPVAFASGVLLVPGERDAPHVLLGLVMVGATAVLALRASGVGHTVFTTATAVSLFGATAALAATLTEQSVRTVGALLAAAALIGLASAPRIAMLLARLPLPPVPAPGTSVDPAEDDPDDARSVPSFESVEARTDRARRFLTGLVCAMTLLTGFGVLAASVPVTDSGIYWPGTALAVAAATVLLFRGRTYSSAEQAVPLIGGGGTILVLLCAATALAVPVAALGLFAVAALAVGAALALGILAPERTFSPVQRRASELVDYAAIAAVVPLVCWVSGIFAAVRGL</sequence>
<dbReference type="PIRSF" id="PIRSF017804">
    <property type="entry name" value="Secretion_EccD1"/>
    <property type="match status" value="1"/>
</dbReference>
<feature type="domain" description="EccD-like transmembrane" evidence="9">
    <location>
        <begin position="142"/>
        <end position="491"/>
    </location>
</feature>
<feature type="region of interest" description="Disordered" evidence="7">
    <location>
        <begin position="314"/>
        <end position="335"/>
    </location>
</feature>
<dbReference type="GO" id="GO:0005886">
    <property type="term" value="C:plasma membrane"/>
    <property type="evidence" value="ECO:0007669"/>
    <property type="project" value="UniProtKB-SubCell"/>
</dbReference>
<proteinExistence type="inferred from homology"/>
<feature type="transmembrane region" description="Helical" evidence="8">
    <location>
        <begin position="430"/>
        <end position="449"/>
    </location>
</feature>
<evidence type="ECO:0000259" key="9">
    <source>
        <dbReference type="Pfam" id="PF19053"/>
    </source>
</evidence>
<evidence type="ECO:0000256" key="2">
    <source>
        <dbReference type="ARBA" id="ARBA00006162"/>
    </source>
</evidence>
<keyword evidence="3" id="KW-1003">Cell membrane</keyword>
<evidence type="ECO:0000256" key="7">
    <source>
        <dbReference type="SAM" id="MobiDB-lite"/>
    </source>
</evidence>
<evidence type="ECO:0000313" key="11">
    <source>
        <dbReference type="Proteomes" id="UP000283479"/>
    </source>
</evidence>
<keyword evidence="5 8" id="KW-1133">Transmembrane helix</keyword>
<dbReference type="InterPro" id="IPR044049">
    <property type="entry name" value="EccD_transm"/>
</dbReference>
<evidence type="ECO:0000256" key="4">
    <source>
        <dbReference type="ARBA" id="ARBA00022692"/>
    </source>
</evidence>
<keyword evidence="6 8" id="KW-0472">Membrane</keyword>
<feature type="transmembrane region" description="Helical" evidence="8">
    <location>
        <begin position="277"/>
        <end position="296"/>
    </location>
</feature>
<dbReference type="NCBIfam" id="TIGR03920">
    <property type="entry name" value="T7SS_EccD"/>
    <property type="match status" value="1"/>
</dbReference>
<evidence type="ECO:0000256" key="5">
    <source>
        <dbReference type="ARBA" id="ARBA00022989"/>
    </source>
</evidence>
<evidence type="ECO:0000256" key="8">
    <source>
        <dbReference type="SAM" id="Phobius"/>
    </source>
</evidence>
<keyword evidence="11" id="KW-1185">Reference proteome</keyword>
<comment type="subcellular location">
    <subcellularLocation>
        <location evidence="1">Cell membrane</location>
        <topology evidence="1">Multi-pass membrane protein</topology>
    </subcellularLocation>
</comment>
<dbReference type="EMBL" id="RKLO01000001">
    <property type="protein sequence ID" value="RVW05779.1"/>
    <property type="molecule type" value="Genomic_DNA"/>
</dbReference>
<feature type="transmembrane region" description="Helical" evidence="8">
    <location>
        <begin position="226"/>
        <end position="244"/>
    </location>
</feature>